<name>A0ABT1ENX1_9PROT</name>
<dbReference type="RefSeq" id="WP_197464421.1">
    <property type="nucleotide sequence ID" value="NZ_JAMYZR010000003.1"/>
</dbReference>
<feature type="region of interest" description="Disordered" evidence="1">
    <location>
        <begin position="1"/>
        <end position="23"/>
    </location>
</feature>
<proteinExistence type="predicted"/>
<reference evidence="2 3" key="1">
    <citation type="submission" date="2022-06" db="EMBL/GenBank/DDBJ databases">
        <title>Acetobacer genomes from food samples.</title>
        <authorList>
            <person name="Sombolestani A."/>
        </authorList>
    </citation>
    <scope>NUCLEOTIDE SEQUENCE [LARGE SCALE GENOMIC DNA]</scope>
    <source>
        <strain evidence="2 3">R-83281</strain>
    </source>
</reference>
<dbReference type="PROSITE" id="PS51257">
    <property type="entry name" value="PROKAR_LIPOPROTEIN"/>
    <property type="match status" value="1"/>
</dbReference>
<evidence type="ECO:0000313" key="3">
    <source>
        <dbReference type="Proteomes" id="UP001523543"/>
    </source>
</evidence>
<evidence type="ECO:0000313" key="2">
    <source>
        <dbReference type="EMBL" id="MCP1245074.1"/>
    </source>
</evidence>
<gene>
    <name evidence="2" type="ORF">NKW54_03865</name>
</gene>
<evidence type="ECO:0000256" key="1">
    <source>
        <dbReference type="SAM" id="MobiDB-lite"/>
    </source>
</evidence>
<dbReference type="Proteomes" id="UP001523543">
    <property type="component" value="Unassembled WGS sequence"/>
</dbReference>
<dbReference type="EMBL" id="JAMYZR010000003">
    <property type="protein sequence ID" value="MCP1245074.1"/>
    <property type="molecule type" value="Genomic_DNA"/>
</dbReference>
<organism evidence="2 3">
    <name type="scientific">Acetobacter cerevisiae</name>
    <dbReference type="NCBI Taxonomy" id="178900"/>
    <lineage>
        <taxon>Bacteria</taxon>
        <taxon>Pseudomonadati</taxon>
        <taxon>Pseudomonadota</taxon>
        <taxon>Alphaproteobacteria</taxon>
        <taxon>Acetobacterales</taxon>
        <taxon>Acetobacteraceae</taxon>
        <taxon>Acetobacter</taxon>
    </lineage>
</organism>
<comment type="caution">
    <text evidence="2">The sequence shown here is derived from an EMBL/GenBank/DDBJ whole genome shotgun (WGS) entry which is preliminary data.</text>
</comment>
<sequence>MSRPVLTERAVSMTRPSPERRNATGVLSGGVACFSVLKALQMMDAASDIHPP</sequence>
<protein>
    <submittedName>
        <fullName evidence="2">Uncharacterized protein</fullName>
    </submittedName>
</protein>
<keyword evidence="3" id="KW-1185">Reference proteome</keyword>
<accession>A0ABT1ENX1</accession>